<dbReference type="GO" id="GO:1990904">
    <property type="term" value="C:ribonucleoprotein complex"/>
    <property type="evidence" value="ECO:0007669"/>
    <property type="project" value="UniProtKB-KW"/>
</dbReference>
<evidence type="ECO:0000313" key="18">
    <source>
        <dbReference type="EMBL" id="KAK3357712.1"/>
    </source>
</evidence>
<dbReference type="InterPro" id="IPR050203">
    <property type="entry name" value="Trp-tRNA_synthetase"/>
</dbReference>
<keyword evidence="19" id="KW-1185">Reference proteome</keyword>
<keyword evidence="5" id="KW-0436">Ligase</keyword>
<dbReference type="Pfam" id="PF08698">
    <property type="entry name" value="Fcf2"/>
    <property type="match status" value="1"/>
</dbReference>
<gene>
    <name evidence="18" type="ORF">B0T25DRAFT_476608</name>
</gene>
<dbReference type="SUPFAM" id="SSF54999">
    <property type="entry name" value="Ribosomal protein S10"/>
    <property type="match status" value="1"/>
</dbReference>
<evidence type="ECO:0000256" key="6">
    <source>
        <dbReference type="ARBA" id="ARBA00022741"/>
    </source>
</evidence>
<dbReference type="Gene3D" id="3.30.70.600">
    <property type="entry name" value="Ribosomal protein S10 domain"/>
    <property type="match status" value="1"/>
</dbReference>
<dbReference type="InterPro" id="IPR014729">
    <property type="entry name" value="Rossmann-like_a/b/a_fold"/>
</dbReference>
<dbReference type="GO" id="GO:0070183">
    <property type="term" value="P:mitochondrial tryptophanyl-tRNA aminoacylation"/>
    <property type="evidence" value="ECO:0007669"/>
    <property type="project" value="TreeGrafter"/>
</dbReference>
<name>A0AAJ0HMQ0_9PEZI</name>
<dbReference type="AlphaFoldDB" id="A0AAJ0HMQ0"/>
<dbReference type="PROSITE" id="PS00178">
    <property type="entry name" value="AA_TRNA_LIGASE_I"/>
    <property type="match status" value="1"/>
</dbReference>
<evidence type="ECO:0000256" key="15">
    <source>
        <dbReference type="ARBA" id="ARBA00069760"/>
    </source>
</evidence>
<feature type="domain" description="Small ribosomal subunit protein uS10" evidence="17">
    <location>
        <begin position="308"/>
        <end position="405"/>
    </location>
</feature>
<evidence type="ECO:0000256" key="11">
    <source>
        <dbReference type="ARBA" id="ARBA00023274"/>
    </source>
</evidence>
<evidence type="ECO:0000256" key="2">
    <source>
        <dbReference type="ARBA" id="ARBA00005594"/>
    </source>
</evidence>
<dbReference type="InterPro" id="IPR036838">
    <property type="entry name" value="Ribosomal_uS10_dom_sf"/>
</dbReference>
<evidence type="ECO:0000259" key="17">
    <source>
        <dbReference type="SMART" id="SM01403"/>
    </source>
</evidence>
<evidence type="ECO:0000256" key="3">
    <source>
        <dbReference type="ARBA" id="ARBA00007102"/>
    </source>
</evidence>
<proteinExistence type="inferred from homology"/>
<sequence>MATQVLGLRDSEIDRLLAEAEHRLAAHGDTQTALAAPSAPAAKALTATASPASLPSAAGDQKAVSVKETDKLSVRVPQLAQKKKETKDNTGESWFNMPRTDLTPELKRDLQLLRLRDVAAMGKQFFKKDSKKDFVPSYCQVGTIVAGATDGANQRLTRKEKKQTIVEEVLAGQTVANFGAFWTVPHLQRRKGHAKMNMPPLIRPLRSLLQGRLHLATTRSAQNVFQPSTAQFRANASIKSAPPMSVVEPSGKNKSLTELETAAAAAAAEAAEGALQLQKVPPRMPRSLEALYLKPLRREAQYGVPSCDLQMRSYSVRNLEFFCDFALRAAYYLGLPAFGPVPLPRITEKWTVPKSNFIFKKSQENFSRTTLRRLIQIRDGHPETVQVWLAFLQKHAYYGIGMKANVWEFSKLDVGKNMDESMTEVSELLNDKWDHLGYVYKKQGVEDLDEFIQTERVKASGGRSSNVSCRQLLATTRPAAALARPQRRLISSAQPLSSTPQPQGRVIFSGIQPTGVPHLGNYLGALQQWKLMQDEAEPDTKLIFSIVDLHAITVPRPKGLLSQWKREMIAALLAIGLDPARSTIFYQSMVSAHSELQWILSCTASTGYLSRMTQWKSKMSMSDDASLLDEKAKKGLKHGLFSYPILQAADILVHRATHVPVGEDQRQHLEFARECVTNFNHAYGVSHLVAPSTILSPSKRVMSLTNPLQKMSKSDPNPNSRILLTDTPDIITTKIKSSLTDSVNSVSWDPVGRPGVANLLSLLAHFDPAGRSPAALAEGELAGKPLLDLKRRVAEVVNDELGPVRERFEEFMGRREYVDQVIADGASDARRSAEGTMELVREAVELG</sequence>
<comment type="similarity">
    <text evidence="3">Belongs to the universal ribosomal protein uS10 family.</text>
</comment>
<dbReference type="GO" id="GO:0005840">
    <property type="term" value="C:ribosome"/>
    <property type="evidence" value="ECO:0007669"/>
    <property type="project" value="UniProtKB-KW"/>
</dbReference>
<evidence type="ECO:0000256" key="4">
    <source>
        <dbReference type="ARBA" id="ARBA00013161"/>
    </source>
</evidence>
<dbReference type="PRINTS" id="PR01039">
    <property type="entry name" value="TRNASYNTHTRP"/>
</dbReference>
<keyword evidence="6" id="KW-0547">Nucleotide-binding</keyword>
<dbReference type="Pfam" id="PF00579">
    <property type="entry name" value="tRNA-synt_1b"/>
    <property type="match status" value="1"/>
</dbReference>
<organism evidence="18 19">
    <name type="scientific">Lasiosphaeria hispida</name>
    <dbReference type="NCBI Taxonomy" id="260671"/>
    <lineage>
        <taxon>Eukaryota</taxon>
        <taxon>Fungi</taxon>
        <taxon>Dikarya</taxon>
        <taxon>Ascomycota</taxon>
        <taxon>Pezizomycotina</taxon>
        <taxon>Sordariomycetes</taxon>
        <taxon>Sordariomycetidae</taxon>
        <taxon>Sordariales</taxon>
        <taxon>Lasiosphaeriaceae</taxon>
        <taxon>Lasiosphaeria</taxon>
    </lineage>
</organism>
<evidence type="ECO:0000256" key="9">
    <source>
        <dbReference type="ARBA" id="ARBA00022980"/>
    </source>
</evidence>
<evidence type="ECO:0000256" key="16">
    <source>
        <dbReference type="ARBA" id="ARBA00078476"/>
    </source>
</evidence>
<keyword evidence="7" id="KW-0067">ATP-binding</keyword>
<dbReference type="EC" id="6.1.1.2" evidence="4"/>
<dbReference type="SUPFAM" id="SSF52374">
    <property type="entry name" value="Nucleotidylyl transferase"/>
    <property type="match status" value="1"/>
</dbReference>
<comment type="subcellular location">
    <subcellularLocation>
        <location evidence="1">Mitochondrion matrix</location>
    </subcellularLocation>
</comment>
<comment type="caution">
    <text evidence="18">The sequence shown here is derived from an EMBL/GenBank/DDBJ whole genome shotgun (WGS) entry which is preliminary data.</text>
</comment>
<keyword evidence="11" id="KW-0687">Ribonucleoprotein</keyword>
<dbReference type="GO" id="GO:0005524">
    <property type="term" value="F:ATP binding"/>
    <property type="evidence" value="ECO:0007669"/>
    <property type="project" value="UniProtKB-KW"/>
</dbReference>
<dbReference type="GO" id="GO:0004830">
    <property type="term" value="F:tryptophan-tRNA ligase activity"/>
    <property type="evidence" value="ECO:0007669"/>
    <property type="project" value="UniProtKB-EC"/>
</dbReference>
<dbReference type="NCBIfam" id="TIGR00233">
    <property type="entry name" value="trpS"/>
    <property type="match status" value="1"/>
</dbReference>
<dbReference type="InterPro" id="IPR002306">
    <property type="entry name" value="Trp-tRNA-ligase"/>
</dbReference>
<evidence type="ECO:0000256" key="12">
    <source>
        <dbReference type="ARBA" id="ARBA00030268"/>
    </source>
</evidence>
<dbReference type="FunFam" id="3.40.50.620:FF:000082">
    <property type="entry name" value="MSW1p Mitochondrial tryptophanyl-tRNA synthetase"/>
    <property type="match status" value="1"/>
</dbReference>
<dbReference type="Gene3D" id="1.10.240.10">
    <property type="entry name" value="Tyrosyl-Transfer RNA Synthetase"/>
    <property type="match status" value="1"/>
</dbReference>
<evidence type="ECO:0000256" key="1">
    <source>
        <dbReference type="ARBA" id="ARBA00004305"/>
    </source>
</evidence>
<comment type="similarity">
    <text evidence="2">Belongs to the class-I aminoacyl-tRNA synthetase family.</text>
</comment>
<evidence type="ECO:0000313" key="19">
    <source>
        <dbReference type="Proteomes" id="UP001275084"/>
    </source>
</evidence>
<dbReference type="CDD" id="cd00806">
    <property type="entry name" value="TrpRS_core"/>
    <property type="match status" value="1"/>
</dbReference>
<dbReference type="FunFam" id="1.10.240.10:FF:000002">
    <property type="entry name" value="Tryptophan--tRNA ligase"/>
    <property type="match status" value="1"/>
</dbReference>
<evidence type="ECO:0000256" key="7">
    <source>
        <dbReference type="ARBA" id="ARBA00022840"/>
    </source>
</evidence>
<keyword evidence="9" id="KW-0689">Ribosomal protein</keyword>
<evidence type="ECO:0000256" key="8">
    <source>
        <dbReference type="ARBA" id="ARBA00022917"/>
    </source>
</evidence>
<evidence type="ECO:0000256" key="5">
    <source>
        <dbReference type="ARBA" id="ARBA00022598"/>
    </source>
</evidence>
<dbReference type="InterPro" id="IPR027486">
    <property type="entry name" value="Ribosomal_uS10_dom"/>
</dbReference>
<dbReference type="SMART" id="SM01403">
    <property type="entry name" value="Ribosomal_S10"/>
    <property type="match status" value="1"/>
</dbReference>
<evidence type="ECO:0000256" key="10">
    <source>
        <dbReference type="ARBA" id="ARBA00023146"/>
    </source>
</evidence>
<dbReference type="PANTHER" id="PTHR43766">
    <property type="entry name" value="TRYPTOPHAN--TRNA LIGASE, MITOCHONDRIAL"/>
    <property type="match status" value="1"/>
</dbReference>
<dbReference type="HAMAP" id="MF_00508">
    <property type="entry name" value="Ribosomal_uS10"/>
    <property type="match status" value="1"/>
</dbReference>
<dbReference type="GO" id="GO:0005759">
    <property type="term" value="C:mitochondrial matrix"/>
    <property type="evidence" value="ECO:0007669"/>
    <property type="project" value="UniProtKB-SubCell"/>
</dbReference>
<dbReference type="InterPro" id="IPR002305">
    <property type="entry name" value="aa-tRNA-synth_Ic"/>
</dbReference>
<accession>A0AAJ0HMQ0</accession>
<keyword evidence="10" id="KW-0030">Aminoacyl-tRNA synthetase</keyword>
<dbReference type="Proteomes" id="UP001275084">
    <property type="component" value="Unassembled WGS sequence"/>
</dbReference>
<dbReference type="FunFam" id="3.30.70.600:FF:000003">
    <property type="entry name" value="30S ribosomal protein S10"/>
    <property type="match status" value="1"/>
</dbReference>
<dbReference type="InterPro" id="IPR014810">
    <property type="entry name" value="Fcf2_C"/>
</dbReference>
<dbReference type="EMBL" id="JAUIQD010000003">
    <property type="protein sequence ID" value="KAK3357712.1"/>
    <property type="molecule type" value="Genomic_DNA"/>
</dbReference>
<evidence type="ECO:0000256" key="13">
    <source>
        <dbReference type="ARBA" id="ARBA00035261"/>
    </source>
</evidence>
<dbReference type="Pfam" id="PF00338">
    <property type="entry name" value="Ribosomal_S10"/>
    <property type="match status" value="1"/>
</dbReference>
<reference evidence="18" key="2">
    <citation type="submission" date="2023-06" db="EMBL/GenBank/DDBJ databases">
        <authorList>
            <consortium name="Lawrence Berkeley National Laboratory"/>
            <person name="Haridas S."/>
            <person name="Hensen N."/>
            <person name="Bonometti L."/>
            <person name="Westerberg I."/>
            <person name="Brannstrom I.O."/>
            <person name="Guillou S."/>
            <person name="Cros-Aarteil S."/>
            <person name="Calhoun S."/>
            <person name="Kuo A."/>
            <person name="Mondo S."/>
            <person name="Pangilinan J."/>
            <person name="Riley R."/>
            <person name="Labutti K."/>
            <person name="Andreopoulos B."/>
            <person name="Lipzen A."/>
            <person name="Chen C."/>
            <person name="Yanf M."/>
            <person name="Daum C."/>
            <person name="Ng V."/>
            <person name="Clum A."/>
            <person name="Steindorff A."/>
            <person name="Ohm R."/>
            <person name="Martin F."/>
            <person name="Silar P."/>
            <person name="Natvig D."/>
            <person name="Lalanne C."/>
            <person name="Gautier V."/>
            <person name="Ament-Velasquez S.L."/>
            <person name="Kruys A."/>
            <person name="Hutchinson M.I."/>
            <person name="Powell A.J."/>
            <person name="Barry K."/>
            <person name="Miller A.N."/>
            <person name="Grigoriev I.V."/>
            <person name="Debuchy R."/>
            <person name="Gladieux P."/>
            <person name="Thoren M.H."/>
            <person name="Johannesson H."/>
        </authorList>
    </citation>
    <scope>NUCLEOTIDE SEQUENCE</scope>
    <source>
        <strain evidence="18">CBS 955.72</strain>
    </source>
</reference>
<dbReference type="InterPro" id="IPR001412">
    <property type="entry name" value="aa-tRNA-synth_I_CS"/>
</dbReference>
<protein>
    <recommendedName>
        <fullName evidence="13">Small ribosomal subunit protein uS10m</fullName>
        <ecNumber evidence="4">6.1.1.2</ecNumber>
    </recommendedName>
    <alternativeName>
        <fullName evidence="14">37S ribosomal protein S10, mitochondrial</fullName>
    </alternativeName>
    <alternativeName>
        <fullName evidence="16">Mitochondrial ribosomal small subunit protein 10</fullName>
    </alternativeName>
    <alternativeName>
        <fullName evidence="15">Tryptophan--tRNA ligase, mitochondrial</fullName>
    </alternativeName>
    <alternativeName>
        <fullName evidence="12">Tryptophanyl-tRNA synthetase</fullName>
    </alternativeName>
</protein>
<dbReference type="GO" id="GO:0003735">
    <property type="term" value="F:structural constituent of ribosome"/>
    <property type="evidence" value="ECO:0007669"/>
    <property type="project" value="InterPro"/>
</dbReference>
<dbReference type="Gene3D" id="3.40.50.620">
    <property type="entry name" value="HUPs"/>
    <property type="match status" value="1"/>
</dbReference>
<dbReference type="InterPro" id="IPR001848">
    <property type="entry name" value="Ribosomal_uS10"/>
</dbReference>
<dbReference type="PANTHER" id="PTHR43766:SF1">
    <property type="entry name" value="TRYPTOPHAN--TRNA LIGASE, MITOCHONDRIAL"/>
    <property type="match status" value="1"/>
</dbReference>
<reference evidence="18" key="1">
    <citation type="journal article" date="2023" name="Mol. Phylogenet. Evol.">
        <title>Genome-scale phylogeny and comparative genomics of the fungal order Sordariales.</title>
        <authorList>
            <person name="Hensen N."/>
            <person name="Bonometti L."/>
            <person name="Westerberg I."/>
            <person name="Brannstrom I.O."/>
            <person name="Guillou S."/>
            <person name="Cros-Aarteil S."/>
            <person name="Calhoun S."/>
            <person name="Haridas S."/>
            <person name="Kuo A."/>
            <person name="Mondo S."/>
            <person name="Pangilinan J."/>
            <person name="Riley R."/>
            <person name="LaButti K."/>
            <person name="Andreopoulos B."/>
            <person name="Lipzen A."/>
            <person name="Chen C."/>
            <person name="Yan M."/>
            <person name="Daum C."/>
            <person name="Ng V."/>
            <person name="Clum A."/>
            <person name="Steindorff A."/>
            <person name="Ohm R.A."/>
            <person name="Martin F."/>
            <person name="Silar P."/>
            <person name="Natvig D.O."/>
            <person name="Lalanne C."/>
            <person name="Gautier V."/>
            <person name="Ament-Velasquez S.L."/>
            <person name="Kruys A."/>
            <person name="Hutchinson M.I."/>
            <person name="Powell A.J."/>
            <person name="Barry K."/>
            <person name="Miller A.N."/>
            <person name="Grigoriev I.V."/>
            <person name="Debuchy R."/>
            <person name="Gladieux P."/>
            <person name="Hiltunen Thoren M."/>
            <person name="Johannesson H."/>
        </authorList>
    </citation>
    <scope>NUCLEOTIDE SEQUENCE</scope>
    <source>
        <strain evidence="18">CBS 955.72</strain>
    </source>
</reference>
<keyword evidence="8" id="KW-0648">Protein biosynthesis</keyword>
<evidence type="ECO:0000256" key="14">
    <source>
        <dbReference type="ARBA" id="ARBA00042916"/>
    </source>
</evidence>